<dbReference type="SUPFAM" id="SSF52540">
    <property type="entry name" value="P-loop containing nucleoside triphosphate hydrolases"/>
    <property type="match status" value="1"/>
</dbReference>
<dbReference type="PANTHER" id="PTHR42788:SF13">
    <property type="entry name" value="ALIPHATIC SULFONATES IMPORT ATP-BINDING PROTEIN SSUB"/>
    <property type="match status" value="1"/>
</dbReference>
<dbReference type="OrthoDB" id="9802264at2"/>
<dbReference type="PANTHER" id="PTHR42788">
    <property type="entry name" value="TAURINE IMPORT ATP-BINDING PROTEIN-RELATED"/>
    <property type="match status" value="1"/>
</dbReference>
<dbReference type="InterPro" id="IPR050166">
    <property type="entry name" value="ABC_transporter_ATP-bind"/>
</dbReference>
<organism evidence="5 6">
    <name type="scientific">Desulforapulum autotrophicum (strain ATCC 43914 / DSM 3382 / VKM B-1955 / HRM2)</name>
    <name type="common">Desulfobacterium autotrophicum</name>
    <dbReference type="NCBI Taxonomy" id="177437"/>
    <lineage>
        <taxon>Bacteria</taxon>
        <taxon>Pseudomonadati</taxon>
        <taxon>Thermodesulfobacteriota</taxon>
        <taxon>Desulfobacteria</taxon>
        <taxon>Desulfobacterales</taxon>
        <taxon>Desulfobacteraceae</taxon>
        <taxon>Desulforapulum</taxon>
    </lineage>
</organism>
<dbReference type="RefSeq" id="WP_012662525.1">
    <property type="nucleotide sequence ID" value="NC_012108.1"/>
</dbReference>
<evidence type="ECO:0000256" key="3">
    <source>
        <dbReference type="ARBA" id="ARBA00022840"/>
    </source>
</evidence>
<dbReference type="PROSITE" id="PS50893">
    <property type="entry name" value="ABC_TRANSPORTER_2"/>
    <property type="match status" value="1"/>
</dbReference>
<dbReference type="Proteomes" id="UP000000442">
    <property type="component" value="Chromosome"/>
</dbReference>
<gene>
    <name evidence="5" type="ordered locus">HRM2_01540</name>
</gene>
<dbReference type="InterPro" id="IPR003593">
    <property type="entry name" value="AAA+_ATPase"/>
</dbReference>
<dbReference type="CDD" id="cd03293">
    <property type="entry name" value="ABC_NrtD_SsuB_transporters"/>
    <property type="match status" value="1"/>
</dbReference>
<keyword evidence="2" id="KW-0547">Nucleotide-binding</keyword>
<evidence type="ECO:0000313" key="6">
    <source>
        <dbReference type="Proteomes" id="UP000000442"/>
    </source>
</evidence>
<dbReference type="InterPro" id="IPR003439">
    <property type="entry name" value="ABC_transporter-like_ATP-bd"/>
</dbReference>
<dbReference type="STRING" id="177437.HRM2_01540"/>
<accession>C0QEF9</accession>
<dbReference type="PROSITE" id="PS00211">
    <property type="entry name" value="ABC_TRANSPORTER_1"/>
    <property type="match status" value="1"/>
</dbReference>
<dbReference type="EMBL" id="CP001087">
    <property type="protein sequence ID" value="ACN13276.1"/>
    <property type="molecule type" value="Genomic_DNA"/>
</dbReference>
<dbReference type="InterPro" id="IPR017871">
    <property type="entry name" value="ABC_transporter-like_CS"/>
</dbReference>
<reference evidence="5 6" key="1">
    <citation type="journal article" date="2009" name="Environ. Microbiol.">
        <title>Genome sequence of Desulfobacterium autotrophicum HRM2, a marine sulfate reducer oxidizing organic carbon completely to carbon dioxide.</title>
        <authorList>
            <person name="Strittmatter A.W."/>
            <person name="Liesegang H."/>
            <person name="Rabus R."/>
            <person name="Decker I."/>
            <person name="Amann J."/>
            <person name="Andres S."/>
            <person name="Henne A."/>
            <person name="Fricke W.F."/>
            <person name="Martinez-Arias R."/>
            <person name="Bartels D."/>
            <person name="Goesmann A."/>
            <person name="Krause L."/>
            <person name="Puehler A."/>
            <person name="Klenk H.P."/>
            <person name="Richter M."/>
            <person name="Schuler M."/>
            <person name="Gloeckner F.O."/>
            <person name="Meyerdierks A."/>
            <person name="Gottschalk G."/>
            <person name="Amann R."/>
        </authorList>
    </citation>
    <scope>NUCLEOTIDE SEQUENCE [LARGE SCALE GENOMIC DNA]</scope>
    <source>
        <strain evidence="6">ATCC 43914 / DSM 3382 / HRM2</strain>
    </source>
</reference>
<dbReference type="GO" id="GO:0005524">
    <property type="term" value="F:ATP binding"/>
    <property type="evidence" value="ECO:0007669"/>
    <property type="project" value="UniProtKB-KW"/>
</dbReference>
<dbReference type="KEGG" id="dat:HRM2_01540"/>
<dbReference type="EC" id="3.6.3.25" evidence="5"/>
<evidence type="ECO:0000256" key="1">
    <source>
        <dbReference type="ARBA" id="ARBA00022448"/>
    </source>
</evidence>
<dbReference type="Pfam" id="PF00005">
    <property type="entry name" value="ABC_tran"/>
    <property type="match status" value="1"/>
</dbReference>
<sequence length="247" mass="27491">MVGNAPEIRIENLNKIYGSHEEAVTAVKNVSMTLAPGSFTALVGYSGCGKTTLLRLLAGLEKPCSGSVCVYPDHTYPAVMFQNPCLLPWMTVRRNLLVALRHRLDWKHNKKEIGQRVNAALERVGLRDREKAFPHELSGGMAQRASLARALCQESGFLLMDEPFSSLDALTRAKLQKDLKGIWYKKKCTILFITHDISEALFLAKRILIMNNGCITADLTADTLNQYDDAKAVILSLMNGKTRKNEN</sequence>
<keyword evidence="5" id="KW-0378">Hydrolase</keyword>
<evidence type="ECO:0000256" key="2">
    <source>
        <dbReference type="ARBA" id="ARBA00022741"/>
    </source>
</evidence>
<dbReference type="AlphaFoldDB" id="C0QEF9"/>
<dbReference type="Gene3D" id="3.40.50.300">
    <property type="entry name" value="P-loop containing nucleotide triphosphate hydrolases"/>
    <property type="match status" value="1"/>
</dbReference>
<dbReference type="GO" id="GO:0016887">
    <property type="term" value="F:ATP hydrolysis activity"/>
    <property type="evidence" value="ECO:0007669"/>
    <property type="project" value="InterPro"/>
</dbReference>
<evidence type="ECO:0000259" key="4">
    <source>
        <dbReference type="PROSITE" id="PS50893"/>
    </source>
</evidence>
<keyword evidence="3 5" id="KW-0067">ATP-binding</keyword>
<evidence type="ECO:0000313" key="5">
    <source>
        <dbReference type="EMBL" id="ACN13276.1"/>
    </source>
</evidence>
<feature type="domain" description="ABC transporter" evidence="4">
    <location>
        <begin position="8"/>
        <end position="237"/>
    </location>
</feature>
<keyword evidence="6" id="KW-1185">Reference proteome</keyword>
<dbReference type="eggNOG" id="COG1116">
    <property type="taxonomic scope" value="Bacteria"/>
</dbReference>
<dbReference type="SMART" id="SM00382">
    <property type="entry name" value="AAA"/>
    <property type="match status" value="1"/>
</dbReference>
<keyword evidence="1" id="KW-0813">Transport</keyword>
<proteinExistence type="predicted"/>
<dbReference type="HOGENOM" id="CLU_000604_1_22_7"/>
<name>C0QEF9_DESAH</name>
<protein>
    <submittedName>
        <fullName evidence="5">ABC-type transporter, ATP-binding protein (ATPase)</fullName>
        <ecNumber evidence="5">3.6.3.25</ecNumber>
    </submittedName>
</protein>
<dbReference type="InterPro" id="IPR027417">
    <property type="entry name" value="P-loop_NTPase"/>
</dbReference>